<name>A0A0G1XZM4_9BACT</name>
<dbReference type="PANTHER" id="PTHR11963">
    <property type="entry name" value="LEUCINE AMINOPEPTIDASE-RELATED"/>
    <property type="match status" value="1"/>
</dbReference>
<evidence type="ECO:0000256" key="2">
    <source>
        <dbReference type="ARBA" id="ARBA00022438"/>
    </source>
</evidence>
<keyword evidence="2 6" id="KW-0031">Aminopeptidase</keyword>
<evidence type="ECO:0000313" key="6">
    <source>
        <dbReference type="EMBL" id="KKW36608.1"/>
    </source>
</evidence>
<accession>A0A0G1XZM4</accession>
<evidence type="ECO:0000256" key="1">
    <source>
        <dbReference type="ARBA" id="ARBA00009528"/>
    </source>
</evidence>
<protein>
    <submittedName>
        <fullName evidence="6">Putative cytosol aminopeptidase</fullName>
    </submittedName>
</protein>
<feature type="non-terminal residue" evidence="6">
    <location>
        <position position="1"/>
    </location>
</feature>
<dbReference type="GO" id="GO:0070006">
    <property type="term" value="F:metalloaminopeptidase activity"/>
    <property type="evidence" value="ECO:0007669"/>
    <property type="project" value="InterPro"/>
</dbReference>
<reference evidence="6 7" key="1">
    <citation type="journal article" date="2015" name="Nature">
        <title>rRNA introns, odd ribosomes, and small enigmatic genomes across a large radiation of phyla.</title>
        <authorList>
            <person name="Brown C.T."/>
            <person name="Hug L.A."/>
            <person name="Thomas B.C."/>
            <person name="Sharon I."/>
            <person name="Castelle C.J."/>
            <person name="Singh A."/>
            <person name="Wilkins M.J."/>
            <person name="Williams K.H."/>
            <person name="Banfield J.F."/>
        </authorList>
    </citation>
    <scope>NUCLEOTIDE SEQUENCE [LARGE SCALE GENOMIC DNA]</scope>
</reference>
<dbReference type="EMBL" id="LCRN01000018">
    <property type="protein sequence ID" value="KKW36608.1"/>
    <property type="molecule type" value="Genomic_DNA"/>
</dbReference>
<dbReference type="GO" id="GO:0005737">
    <property type="term" value="C:cytoplasm"/>
    <property type="evidence" value="ECO:0007669"/>
    <property type="project" value="InterPro"/>
</dbReference>
<evidence type="ECO:0000256" key="4">
    <source>
        <dbReference type="ARBA" id="ARBA00022801"/>
    </source>
</evidence>
<dbReference type="SUPFAM" id="SSF53187">
    <property type="entry name" value="Zn-dependent exopeptidases"/>
    <property type="match status" value="1"/>
</dbReference>
<comment type="similarity">
    <text evidence="1">Belongs to the peptidase M17 family.</text>
</comment>
<sequence length="267" mass="28155">GGVLGVAQGSDHGPVFVHMEYKAPKARKRVSIVGKAVTFDSGGLSLKPAEYMTHMKCDMAGAAAVLGIFSVLAELKPRVHVDGIFAAVENMPSGTAIRPGDVLKAMNGKTMEVLNTDAEGRLTLADALSYASTLKPHYLVDLATLTGACMAALGEEISGLMGNDPDFNTKLMTTATQAGESLWSLPLEKRYRRLIDSKVADLQNVGGKYGGAITAGLFLQEFVSEGISWAHIDIAGPAFAQTPMNPYTQYGGTGAGVATMIEFLRSI</sequence>
<comment type="caution">
    <text evidence="6">The sequence shown here is derived from an EMBL/GenBank/DDBJ whole genome shotgun (WGS) entry which is preliminary data.</text>
</comment>
<gene>
    <name evidence="6" type="ORF">UY82_C0018G0010</name>
</gene>
<dbReference type="PANTHER" id="PTHR11963:SF23">
    <property type="entry name" value="CYTOSOL AMINOPEPTIDASE"/>
    <property type="match status" value="1"/>
</dbReference>
<dbReference type="InterPro" id="IPR011356">
    <property type="entry name" value="Leucine_aapep/pepB"/>
</dbReference>
<dbReference type="PROSITE" id="PS00631">
    <property type="entry name" value="CYTOSOL_AP"/>
    <property type="match status" value="1"/>
</dbReference>
<organism evidence="6 7">
    <name type="scientific">Candidatus Uhrbacteria bacterium GW2011_GWC2_53_7</name>
    <dbReference type="NCBI Taxonomy" id="1618986"/>
    <lineage>
        <taxon>Bacteria</taxon>
        <taxon>Candidatus Uhriibacteriota</taxon>
    </lineage>
</organism>
<evidence type="ECO:0000259" key="5">
    <source>
        <dbReference type="PROSITE" id="PS00631"/>
    </source>
</evidence>
<proteinExistence type="inferred from homology"/>
<dbReference type="Pfam" id="PF00883">
    <property type="entry name" value="Peptidase_M17"/>
    <property type="match status" value="1"/>
</dbReference>
<dbReference type="InterPro" id="IPR000819">
    <property type="entry name" value="Peptidase_M17_C"/>
</dbReference>
<keyword evidence="4" id="KW-0378">Hydrolase</keyword>
<evidence type="ECO:0000313" key="7">
    <source>
        <dbReference type="Proteomes" id="UP000033865"/>
    </source>
</evidence>
<dbReference type="PATRIC" id="fig|1618986.3.peg.228"/>
<dbReference type="GO" id="GO:0030145">
    <property type="term" value="F:manganese ion binding"/>
    <property type="evidence" value="ECO:0007669"/>
    <property type="project" value="InterPro"/>
</dbReference>
<evidence type="ECO:0000256" key="3">
    <source>
        <dbReference type="ARBA" id="ARBA00022670"/>
    </source>
</evidence>
<feature type="domain" description="Cytosol aminopeptidase" evidence="5">
    <location>
        <begin position="115"/>
        <end position="122"/>
    </location>
</feature>
<dbReference type="GO" id="GO:0006508">
    <property type="term" value="P:proteolysis"/>
    <property type="evidence" value="ECO:0007669"/>
    <property type="project" value="UniProtKB-KW"/>
</dbReference>
<dbReference type="CDD" id="cd00433">
    <property type="entry name" value="Peptidase_M17"/>
    <property type="match status" value="1"/>
</dbReference>
<dbReference type="PRINTS" id="PR00481">
    <property type="entry name" value="LAMNOPPTDASE"/>
</dbReference>
<keyword evidence="3" id="KW-0645">Protease</keyword>
<dbReference type="AlphaFoldDB" id="A0A0G1XZM4"/>
<dbReference type="Proteomes" id="UP000033865">
    <property type="component" value="Unassembled WGS sequence"/>
</dbReference>
<dbReference type="Gene3D" id="3.40.630.10">
    <property type="entry name" value="Zn peptidases"/>
    <property type="match status" value="1"/>
</dbReference>